<evidence type="ECO:0000313" key="1">
    <source>
        <dbReference type="EMBL" id="CBY15414.1"/>
    </source>
</evidence>
<proteinExistence type="predicted"/>
<accession>E4Y0K6</accession>
<sequence length="79" mass="9450">MTFEAKFDYFFSLEFTVLKRFLSKKSAVCDEGALIQFDSNRYLVNARIALMRVFHCLFKCKKKRRQNTKRSLATDQKDR</sequence>
<protein>
    <submittedName>
        <fullName evidence="1">Uncharacterized protein</fullName>
    </submittedName>
</protein>
<gene>
    <name evidence="1" type="ORF">GSOID_T00012331001</name>
</gene>
<keyword evidence="2" id="KW-1185">Reference proteome</keyword>
<organism evidence="1">
    <name type="scientific">Oikopleura dioica</name>
    <name type="common">Tunicate</name>
    <dbReference type="NCBI Taxonomy" id="34765"/>
    <lineage>
        <taxon>Eukaryota</taxon>
        <taxon>Metazoa</taxon>
        <taxon>Chordata</taxon>
        <taxon>Tunicata</taxon>
        <taxon>Appendicularia</taxon>
        <taxon>Copelata</taxon>
        <taxon>Oikopleuridae</taxon>
        <taxon>Oikopleura</taxon>
    </lineage>
</organism>
<dbReference type="InParanoid" id="E4Y0K6"/>
<dbReference type="Proteomes" id="UP000001307">
    <property type="component" value="Unassembled WGS sequence"/>
</dbReference>
<dbReference type="EMBL" id="FN653508">
    <property type="protein sequence ID" value="CBY15414.1"/>
    <property type="molecule type" value="Genomic_DNA"/>
</dbReference>
<evidence type="ECO:0000313" key="2">
    <source>
        <dbReference type="Proteomes" id="UP000001307"/>
    </source>
</evidence>
<reference evidence="1" key="1">
    <citation type="journal article" date="2010" name="Science">
        <title>Plasticity of animal genome architecture unmasked by rapid evolution of a pelagic tunicate.</title>
        <authorList>
            <person name="Denoeud F."/>
            <person name="Henriet S."/>
            <person name="Mungpakdee S."/>
            <person name="Aury J.M."/>
            <person name="Da Silva C."/>
            <person name="Brinkmann H."/>
            <person name="Mikhaleva J."/>
            <person name="Olsen L.C."/>
            <person name="Jubin C."/>
            <person name="Canestro C."/>
            <person name="Bouquet J.M."/>
            <person name="Danks G."/>
            <person name="Poulain J."/>
            <person name="Campsteijn C."/>
            <person name="Adamski M."/>
            <person name="Cross I."/>
            <person name="Yadetie F."/>
            <person name="Muffato M."/>
            <person name="Louis A."/>
            <person name="Butcher S."/>
            <person name="Tsagkogeorga G."/>
            <person name="Konrad A."/>
            <person name="Singh S."/>
            <person name="Jensen M.F."/>
            <person name="Cong E.H."/>
            <person name="Eikeseth-Otteraa H."/>
            <person name="Noel B."/>
            <person name="Anthouard V."/>
            <person name="Porcel B.M."/>
            <person name="Kachouri-Lafond R."/>
            <person name="Nishino A."/>
            <person name="Ugolini M."/>
            <person name="Chourrout P."/>
            <person name="Nishida H."/>
            <person name="Aasland R."/>
            <person name="Huzurbazar S."/>
            <person name="Westhof E."/>
            <person name="Delsuc F."/>
            <person name="Lehrach H."/>
            <person name="Reinhardt R."/>
            <person name="Weissenbach J."/>
            <person name="Roy S.W."/>
            <person name="Artiguenave F."/>
            <person name="Postlethwait J.H."/>
            <person name="Manak J.R."/>
            <person name="Thompson E.M."/>
            <person name="Jaillon O."/>
            <person name="Du Pasquier L."/>
            <person name="Boudinot P."/>
            <person name="Liberles D.A."/>
            <person name="Volff J.N."/>
            <person name="Philippe H."/>
            <person name="Lenhard B."/>
            <person name="Roest Crollius H."/>
            <person name="Wincker P."/>
            <person name="Chourrout D."/>
        </authorList>
    </citation>
    <scope>NUCLEOTIDE SEQUENCE [LARGE SCALE GENOMIC DNA]</scope>
</reference>
<name>E4Y0K6_OIKDI</name>
<dbReference type="AlphaFoldDB" id="E4Y0K6"/>